<dbReference type="PANTHER" id="PTHR19229:SF36">
    <property type="entry name" value="ATP-BINDING CASSETTE SUB-FAMILY A MEMBER 2"/>
    <property type="match status" value="1"/>
</dbReference>
<organism evidence="7 8">
    <name type="scientific">Aromia moschata</name>
    <dbReference type="NCBI Taxonomy" id="1265417"/>
    <lineage>
        <taxon>Eukaryota</taxon>
        <taxon>Metazoa</taxon>
        <taxon>Ecdysozoa</taxon>
        <taxon>Arthropoda</taxon>
        <taxon>Hexapoda</taxon>
        <taxon>Insecta</taxon>
        <taxon>Pterygota</taxon>
        <taxon>Neoptera</taxon>
        <taxon>Endopterygota</taxon>
        <taxon>Coleoptera</taxon>
        <taxon>Polyphaga</taxon>
        <taxon>Cucujiformia</taxon>
        <taxon>Chrysomeloidea</taxon>
        <taxon>Cerambycidae</taxon>
        <taxon>Cerambycinae</taxon>
        <taxon>Callichromatini</taxon>
        <taxon>Aromia</taxon>
    </lineage>
</organism>
<accession>A0AAV8Z5M4</accession>
<keyword evidence="4" id="KW-0472">Membrane</keyword>
<gene>
    <name evidence="7" type="ORF">NQ318_016389</name>
</gene>
<dbReference type="InterPro" id="IPR026082">
    <property type="entry name" value="ABCA"/>
</dbReference>
<dbReference type="GO" id="GO:0005524">
    <property type="term" value="F:ATP binding"/>
    <property type="evidence" value="ECO:0007669"/>
    <property type="project" value="InterPro"/>
</dbReference>
<dbReference type="GO" id="GO:0016020">
    <property type="term" value="C:membrane"/>
    <property type="evidence" value="ECO:0007669"/>
    <property type="project" value="InterPro"/>
</dbReference>
<keyword evidence="8" id="KW-1185">Reference proteome</keyword>
<keyword evidence="3" id="KW-0175">Coiled coil</keyword>
<dbReference type="PANTHER" id="PTHR19229">
    <property type="entry name" value="ATP-BINDING CASSETTE TRANSPORTER SUBFAMILY A ABCA"/>
    <property type="match status" value="1"/>
</dbReference>
<dbReference type="Gene3D" id="3.40.50.300">
    <property type="entry name" value="P-loop containing nucleotide triphosphate hydrolases"/>
    <property type="match status" value="2"/>
</dbReference>
<evidence type="ECO:0000256" key="3">
    <source>
        <dbReference type="SAM" id="Coils"/>
    </source>
</evidence>
<dbReference type="InterPro" id="IPR027417">
    <property type="entry name" value="P-loop_NTPase"/>
</dbReference>
<evidence type="ECO:0000313" key="8">
    <source>
        <dbReference type="Proteomes" id="UP001162162"/>
    </source>
</evidence>
<evidence type="ECO:0000256" key="2">
    <source>
        <dbReference type="ARBA" id="ARBA00022737"/>
    </source>
</evidence>
<proteinExistence type="predicted"/>
<keyword evidence="2" id="KW-0677">Repeat</keyword>
<evidence type="ECO:0000313" key="7">
    <source>
        <dbReference type="EMBL" id="KAJ8958664.1"/>
    </source>
</evidence>
<dbReference type="Proteomes" id="UP001162162">
    <property type="component" value="Unassembled WGS sequence"/>
</dbReference>
<dbReference type="EMBL" id="JAPWTK010000016">
    <property type="protein sequence ID" value="KAJ8958664.1"/>
    <property type="molecule type" value="Genomic_DNA"/>
</dbReference>
<evidence type="ECO:0000259" key="6">
    <source>
        <dbReference type="Pfam" id="PF00005"/>
    </source>
</evidence>
<dbReference type="InterPro" id="IPR003439">
    <property type="entry name" value="ABC_transporter-like_ATP-bd"/>
</dbReference>
<keyword evidence="5" id="KW-0732">Signal</keyword>
<feature type="transmembrane region" description="Helical" evidence="4">
    <location>
        <begin position="366"/>
        <end position="386"/>
    </location>
</feature>
<dbReference type="GO" id="GO:0016887">
    <property type="term" value="F:ATP hydrolysis activity"/>
    <property type="evidence" value="ECO:0007669"/>
    <property type="project" value="InterPro"/>
</dbReference>
<keyword evidence="4" id="KW-0812">Transmembrane</keyword>
<dbReference type="Pfam" id="PF00005">
    <property type="entry name" value="ABC_tran"/>
    <property type="match status" value="1"/>
</dbReference>
<dbReference type="AlphaFoldDB" id="A0AAV8Z5M4"/>
<name>A0AAV8Z5M4_9CUCU</name>
<dbReference type="GO" id="GO:0140359">
    <property type="term" value="F:ABC-type transporter activity"/>
    <property type="evidence" value="ECO:0007669"/>
    <property type="project" value="InterPro"/>
</dbReference>
<keyword evidence="4" id="KW-1133">Transmembrane helix</keyword>
<evidence type="ECO:0000256" key="5">
    <source>
        <dbReference type="SAM" id="SignalP"/>
    </source>
</evidence>
<sequence>MKRKLCLGMAIIGGSTVLILDEPTSGMDPESRRELWDVLLSWRRQKTILITTHFMEEADALGDRIAIMANGKIQRYGTPMELKKIYDTGYHLSLVIKNDMKENETNLIKNTIRDYLPNAQFKDLNGKNMVFVLPFEHNAKFSALLAYLEENKSHLNIDNVSISVTTLEDVFLKAKTEIEPLDNKDLTSEEDALLEEVNSGMNKTYLPILRIRALLAKKIQFFKKRLVTYLVPLATVTWRQTPANLAFAKFVCCGKDTESQHLFIWHLCMTTLHHVHDSENGNGNSRSNGPELKLKLDVYKQTTAFCSGDNNELTVRMMAAYKSLIEDGKGKSNEVKDILQAIVKKGIENIIYYKEHMTFSTEKVGILWLIMIPIGCLLIVGSFIVFSHMELSTKFAQIQYMCGVKPYIYWLRCLSKIKYFVLNLPNIKRSKDETDRDLKKYQQNYKIEDEETGKSHYNTLRAKNLQKSYSGRQVVKSIDFSLINGECLGILGVNGAGKTTTFKMLTREEVVDEGVVEINDNSRNIDVNQDEYLKRLGYCPQSDALNYVLTGREILTLIANLRGVNDPKTVNLFLKMFGK</sequence>
<dbReference type="SUPFAM" id="SSF52540">
    <property type="entry name" value="P-loop containing nucleoside triphosphate hydrolases"/>
    <property type="match status" value="2"/>
</dbReference>
<reference evidence="7" key="1">
    <citation type="journal article" date="2023" name="Insect Mol. Biol.">
        <title>Genome sequencing provides insights into the evolution of gene families encoding plant cell wall-degrading enzymes in longhorned beetles.</title>
        <authorList>
            <person name="Shin N.R."/>
            <person name="Okamura Y."/>
            <person name="Kirsch R."/>
            <person name="Pauchet Y."/>
        </authorList>
    </citation>
    <scope>NUCLEOTIDE SEQUENCE</scope>
    <source>
        <strain evidence="7">AMC_N1</strain>
    </source>
</reference>
<dbReference type="GO" id="GO:0005319">
    <property type="term" value="F:lipid transporter activity"/>
    <property type="evidence" value="ECO:0007669"/>
    <property type="project" value="TreeGrafter"/>
</dbReference>
<evidence type="ECO:0000256" key="4">
    <source>
        <dbReference type="SAM" id="Phobius"/>
    </source>
</evidence>
<protein>
    <recommendedName>
        <fullName evidence="6">ABC transporter domain-containing protein</fullName>
    </recommendedName>
</protein>
<keyword evidence="1" id="KW-0813">Transport</keyword>
<feature type="domain" description="ABC transporter" evidence="6">
    <location>
        <begin position="476"/>
        <end position="554"/>
    </location>
</feature>
<feature type="signal peptide" evidence="5">
    <location>
        <begin position="1"/>
        <end position="26"/>
    </location>
</feature>
<evidence type="ECO:0000256" key="1">
    <source>
        <dbReference type="ARBA" id="ARBA00022448"/>
    </source>
</evidence>
<feature type="chain" id="PRO_5043406812" description="ABC transporter domain-containing protein" evidence="5">
    <location>
        <begin position="27"/>
        <end position="579"/>
    </location>
</feature>
<feature type="coiled-coil region" evidence="3">
    <location>
        <begin position="424"/>
        <end position="451"/>
    </location>
</feature>
<comment type="caution">
    <text evidence="7">The sequence shown here is derived from an EMBL/GenBank/DDBJ whole genome shotgun (WGS) entry which is preliminary data.</text>
</comment>